<dbReference type="PANTHER" id="PTHR45080">
    <property type="entry name" value="CONTACTIN 5"/>
    <property type="match status" value="1"/>
</dbReference>
<dbReference type="Gene3D" id="2.60.40.10">
    <property type="entry name" value="Immunoglobulins"/>
    <property type="match status" value="13"/>
</dbReference>
<dbReference type="Pfam" id="PF07679">
    <property type="entry name" value="I-set"/>
    <property type="match status" value="10"/>
</dbReference>
<proteinExistence type="predicted"/>
<feature type="domain" description="Ig-like" evidence="1">
    <location>
        <begin position="63"/>
        <end position="148"/>
    </location>
</feature>
<feature type="domain" description="Ig-like" evidence="1">
    <location>
        <begin position="436"/>
        <end position="523"/>
    </location>
</feature>
<dbReference type="InterPro" id="IPR013783">
    <property type="entry name" value="Ig-like_fold"/>
</dbReference>
<feature type="domain" description="Ig-like" evidence="1">
    <location>
        <begin position="619"/>
        <end position="707"/>
    </location>
</feature>
<comment type="caution">
    <text evidence="2">The sequence shown here is derived from an EMBL/GenBank/DDBJ whole genome shotgun (WGS) entry which is preliminary data.</text>
</comment>
<feature type="domain" description="Ig-like" evidence="1">
    <location>
        <begin position="250"/>
        <end position="338"/>
    </location>
</feature>
<dbReference type="Proteomes" id="UP001469553">
    <property type="component" value="Unassembled WGS sequence"/>
</dbReference>
<feature type="domain" description="Ig-like" evidence="1">
    <location>
        <begin position="528"/>
        <end position="612"/>
    </location>
</feature>
<feature type="domain" description="Ig-like" evidence="1">
    <location>
        <begin position="712"/>
        <end position="801"/>
    </location>
</feature>
<reference evidence="2 3" key="1">
    <citation type="submission" date="2021-06" db="EMBL/GenBank/DDBJ databases">
        <authorList>
            <person name="Palmer J.M."/>
        </authorList>
    </citation>
    <scope>NUCLEOTIDE SEQUENCE [LARGE SCALE GENOMIC DNA]</scope>
    <source>
        <strain evidence="2 3">AS_MEX2019</strain>
        <tissue evidence="2">Muscle</tissue>
    </source>
</reference>
<dbReference type="InterPro" id="IPR003598">
    <property type="entry name" value="Ig_sub2"/>
</dbReference>
<dbReference type="InterPro" id="IPR036179">
    <property type="entry name" value="Ig-like_dom_sf"/>
</dbReference>
<name>A0ABV0ZCI2_9TELE</name>
<dbReference type="SUPFAM" id="SSF48726">
    <property type="entry name" value="Immunoglobulin"/>
    <property type="match status" value="13"/>
</dbReference>
<dbReference type="PROSITE" id="PS50835">
    <property type="entry name" value="IG_LIKE"/>
    <property type="match status" value="13"/>
</dbReference>
<dbReference type="SMART" id="SM00408">
    <property type="entry name" value="IGc2"/>
    <property type="match status" value="13"/>
</dbReference>
<feature type="domain" description="Ig-like" evidence="1">
    <location>
        <begin position="343"/>
        <end position="431"/>
    </location>
</feature>
<organism evidence="2 3">
    <name type="scientific">Ameca splendens</name>
    <dbReference type="NCBI Taxonomy" id="208324"/>
    <lineage>
        <taxon>Eukaryota</taxon>
        <taxon>Metazoa</taxon>
        <taxon>Chordata</taxon>
        <taxon>Craniata</taxon>
        <taxon>Vertebrata</taxon>
        <taxon>Euteleostomi</taxon>
        <taxon>Actinopterygii</taxon>
        <taxon>Neopterygii</taxon>
        <taxon>Teleostei</taxon>
        <taxon>Neoteleostei</taxon>
        <taxon>Acanthomorphata</taxon>
        <taxon>Ovalentaria</taxon>
        <taxon>Atherinomorphae</taxon>
        <taxon>Cyprinodontiformes</taxon>
        <taxon>Goodeidae</taxon>
        <taxon>Ameca</taxon>
    </lineage>
</organism>
<dbReference type="CDD" id="cd00096">
    <property type="entry name" value="Ig"/>
    <property type="match status" value="4"/>
</dbReference>
<dbReference type="InterPro" id="IPR007110">
    <property type="entry name" value="Ig-like_dom"/>
</dbReference>
<gene>
    <name evidence="2" type="primary">HMCN1_1</name>
    <name evidence="2" type="ORF">AMECASPLE_018670</name>
</gene>
<dbReference type="InterPro" id="IPR003599">
    <property type="entry name" value="Ig_sub"/>
</dbReference>
<dbReference type="InterPro" id="IPR013106">
    <property type="entry name" value="Ig_V-set"/>
</dbReference>
<dbReference type="InterPro" id="IPR013098">
    <property type="entry name" value="Ig_I-set"/>
</dbReference>
<feature type="domain" description="Ig-like" evidence="1">
    <location>
        <begin position="1193"/>
        <end position="1287"/>
    </location>
</feature>
<dbReference type="InterPro" id="IPR050958">
    <property type="entry name" value="Cell_Adh-Cytoskel_Orgn"/>
</dbReference>
<feature type="domain" description="Ig-like" evidence="1">
    <location>
        <begin position="156"/>
        <end position="245"/>
    </location>
</feature>
<dbReference type="EMBL" id="JAHRIP010057892">
    <property type="protein sequence ID" value="MEQ2303607.1"/>
    <property type="molecule type" value="Genomic_DNA"/>
</dbReference>
<feature type="domain" description="Ig-like" evidence="1">
    <location>
        <begin position="1000"/>
        <end position="1084"/>
    </location>
</feature>
<keyword evidence="3" id="KW-1185">Reference proteome</keyword>
<protein>
    <submittedName>
        <fullName evidence="2">Hemicentin-1</fullName>
    </submittedName>
</protein>
<dbReference type="Pfam" id="PF13927">
    <property type="entry name" value="Ig_3"/>
    <property type="match status" value="3"/>
</dbReference>
<evidence type="ECO:0000313" key="3">
    <source>
        <dbReference type="Proteomes" id="UP001469553"/>
    </source>
</evidence>
<dbReference type="SMART" id="SM00406">
    <property type="entry name" value="IGv"/>
    <property type="match status" value="7"/>
</dbReference>
<feature type="domain" description="Ig-like" evidence="1">
    <location>
        <begin position="1089"/>
        <end position="1183"/>
    </location>
</feature>
<evidence type="ECO:0000259" key="1">
    <source>
        <dbReference type="PROSITE" id="PS50835"/>
    </source>
</evidence>
<accession>A0ABV0ZCI2</accession>
<sequence>MSLGWPGNALGSPGGAGRGVWGEGRLGVSAESAAPVTRSRISGRRRDEYEYEYYSKSFSYLPPTITGEENGATERKVVLSKHLILECKAAGHPPPSLTWLKDGIPVRHGESVHLLEQGRKLEIFSATISDSGRYICVATSIAGEKEVKYDVKVLVPPFIDGADAVTDSTVLINTPLEMECHATGTPAPVIRWYKDGKQISSGEGLRISASGRRLIVSRAQISDTARFQCLATNEAGHHERNFNVTVQVPPSIRITGPADRSVTLHKPISLECISNGIPPPSITWLKDGRPVVTTKEHLKQHSAGRTLTITEARLEDSGRYTCLATNAAGEAQQHIRLSVHEPPSIPLSGDIINQTVLSGFSTELECKASGSPLPAVTWYKDGRPLTGAAGVLIRKRGQVLEIEQAQLSDAGMYRCVAVNLAGTAEKVYSLQVFVPPGISSSGGTVTAVVNEAVKLECEASGVPVPSLTWLKDGSPVASVSHGIQLASAGRVLSLSSAQVSDTGRYTCVAVNAGGEQQQEYDLRVYVPPNIKGEEMNATVMLGGPVELHCHSNAVPPPTLSWRKDGHPLFRKPGVVVSADGSLLKVDSAQLQDSGRYTCEATNVAGKTEKNYNLIVWVAPSIRGSEEVFPMTVIKGSFITFLCESSGIPPPNLTWMKDGNALQPDQRLRVLSGGRQLQISSAEKTDTGSYSCTASSAAGTTSKEYSLQVYVRPSIRDSEDDTNDVTVTNGGDVTLHCAAEGIPRPAVTWLKDGRPIEDQHGAKILNEGRLLQIKDAKVSDTGRYTCIAVNAAGQTDSKHDVSVHVPPIITGQVQFPENVSVVVKNPASLSCEVSGIPLPSISWLKDGRPVKTTSLVRILSGGRSLRLLHTAVEDAGRYTCVVANSAGEERKNFDLGILVPPSIVKEGTVVDAKVKETQNITLTCEASGNPSPEIKWLKDGQLLVPDRRQQIVSYGRFLQIFEAHVADTGRYSCVASNSAGERRRHFNLNVLVSPTIAGSGPDISAEEITVTLSSPTSLVCEVQSYPPALITWLKDGTLFESTRNVRVLPGGRTLQILNAKKEDAGRYTCVATNEAGEALKHYEVKVYVPPQINKNDIPGEGLVPKEVKIRINSTLTLECVAQAFPTPTLQWYKDGQVLVGDDHVSVIANGRIVQIKHAQVSDTGRYTCVATNIAGEDEKDFDVNIQVPPHFNRPGGVVDTSSVTGFGGDPRDVILNNPISLYCETNAVPPPTLTWYRDGKLLTSNEKVFILPGGRVLQIPRAQLEDSGRYTCVAINEAGEDSIQYNVRVLDLLQRKHGVLVMSIEQARAFFATKAARRRWGNRI</sequence>
<feature type="domain" description="Ig-like" evidence="1">
    <location>
        <begin position="805"/>
        <end position="893"/>
    </location>
</feature>
<dbReference type="PANTHER" id="PTHR45080:SF28">
    <property type="entry name" value="HEMICENTIN-2"/>
    <property type="match status" value="1"/>
</dbReference>
<feature type="domain" description="Ig-like" evidence="1">
    <location>
        <begin position="900"/>
        <end position="988"/>
    </location>
</feature>
<dbReference type="PRINTS" id="PR01832">
    <property type="entry name" value="VEGFRECEPTOR"/>
</dbReference>
<dbReference type="SMART" id="SM00409">
    <property type="entry name" value="IG"/>
    <property type="match status" value="13"/>
</dbReference>
<evidence type="ECO:0000313" key="2">
    <source>
        <dbReference type="EMBL" id="MEQ2303607.1"/>
    </source>
</evidence>